<evidence type="ECO:0000313" key="11">
    <source>
        <dbReference type="Proteomes" id="UP000807353"/>
    </source>
</evidence>
<feature type="compositionally biased region" description="Polar residues" evidence="6">
    <location>
        <begin position="95"/>
        <end position="113"/>
    </location>
</feature>
<dbReference type="InterPro" id="IPR027469">
    <property type="entry name" value="Cation_efflux_TMD_sf"/>
</dbReference>
<dbReference type="GO" id="GO:0098771">
    <property type="term" value="P:inorganic ion homeostasis"/>
    <property type="evidence" value="ECO:0007669"/>
    <property type="project" value="UniProtKB-ARBA"/>
</dbReference>
<evidence type="ECO:0000259" key="8">
    <source>
        <dbReference type="Pfam" id="PF01545"/>
    </source>
</evidence>
<evidence type="ECO:0000256" key="6">
    <source>
        <dbReference type="SAM" id="MobiDB-lite"/>
    </source>
</evidence>
<evidence type="ECO:0000256" key="4">
    <source>
        <dbReference type="ARBA" id="ARBA00022989"/>
    </source>
</evidence>
<comment type="subcellular location">
    <subcellularLocation>
        <location evidence="1">Membrane</location>
        <topology evidence="1">Multi-pass membrane protein</topology>
    </subcellularLocation>
</comment>
<dbReference type="InterPro" id="IPR058533">
    <property type="entry name" value="Cation_efflux_TM"/>
</dbReference>
<dbReference type="Proteomes" id="UP000807353">
    <property type="component" value="Unassembled WGS sequence"/>
</dbReference>
<dbReference type="PANTHER" id="PTHR43840:SF15">
    <property type="entry name" value="MITOCHONDRIAL METAL TRANSPORTER 1-RELATED"/>
    <property type="match status" value="1"/>
</dbReference>
<evidence type="ECO:0000256" key="3">
    <source>
        <dbReference type="ARBA" id="ARBA00022692"/>
    </source>
</evidence>
<dbReference type="Pfam" id="PF16916">
    <property type="entry name" value="ZT_dimer"/>
    <property type="match status" value="1"/>
</dbReference>
<keyword evidence="5 7" id="KW-0472">Membrane</keyword>
<dbReference type="SUPFAM" id="SSF160240">
    <property type="entry name" value="Cation efflux protein cytoplasmic domain-like"/>
    <property type="match status" value="1"/>
</dbReference>
<comment type="caution">
    <text evidence="10">The sequence shown here is derived from an EMBL/GenBank/DDBJ whole genome shotgun (WGS) entry which is preliminary data.</text>
</comment>
<keyword evidence="2" id="KW-0813">Transport</keyword>
<sequence>MSRPSPQFWHQACRAHPSIVTSVASASFQVPIRASTKRTRLPPWNRTESFRFLSLGRPDVSRVSNKFKAHGCFLFLPSLSFHYSSGNRATMISRRPYSTNKTEGTTKVGNGASSLHPGKSHDHDHETPHTTHSHSIFGHSHSHGEEGHSHGTEHIIAALEGSGDRGSRITLVGLISNVGLTTVKGVAGWYMHSASLLADAGHSMSDLLGDFVTLFCWRLSRKPPSERYPYGFAKFETVGTTIISILLVGGALGIGFHSYHLLVTALSDTATTLPVGPWRDILENVTSVAPSAPAIGHAHAHAVDPNAAWFAAVSVLIKEWLYRITKIVADEEKSPVLLANAIHHRSDAYSSLVAFFAILGTWFFPALPLDPIGGLLVSFVILRQGLGLLVGAWGDLTDAGVSSTTRRSLEKALQPLICSSPSSPSDAVLVGFHSIRGRHSGSLMFVDLTATVSGDISVRDASALDEKITQTLKEARKEITEVRVKFQPLDRNGQHF</sequence>
<dbReference type="GO" id="GO:0030003">
    <property type="term" value="P:intracellular monoatomic cation homeostasis"/>
    <property type="evidence" value="ECO:0007669"/>
    <property type="project" value="UniProtKB-ARBA"/>
</dbReference>
<feature type="region of interest" description="Disordered" evidence="6">
    <location>
        <begin position="95"/>
        <end position="150"/>
    </location>
</feature>
<evidence type="ECO:0000313" key="10">
    <source>
        <dbReference type="EMBL" id="KAF9464992.1"/>
    </source>
</evidence>
<dbReference type="Gene3D" id="1.20.1510.10">
    <property type="entry name" value="Cation efflux protein transmembrane domain"/>
    <property type="match status" value="1"/>
</dbReference>
<dbReference type="Pfam" id="PF01545">
    <property type="entry name" value="Cation_efflux"/>
    <property type="match status" value="1"/>
</dbReference>
<gene>
    <name evidence="10" type="ORF">BDZ94DRAFT_1255047</name>
</gene>
<proteinExistence type="predicted"/>
<feature type="domain" description="Cation efflux protein cytoplasmic" evidence="9">
    <location>
        <begin position="430"/>
        <end position="484"/>
    </location>
</feature>
<accession>A0A9P6CGE8</accession>
<dbReference type="InterPro" id="IPR050291">
    <property type="entry name" value="CDF_Transporter"/>
</dbReference>
<evidence type="ECO:0000256" key="5">
    <source>
        <dbReference type="ARBA" id="ARBA00023136"/>
    </source>
</evidence>
<protein>
    <submittedName>
        <fullName evidence="10">Cation efflux family-domain-containing protein</fullName>
    </submittedName>
</protein>
<dbReference type="EMBL" id="MU150250">
    <property type="protein sequence ID" value="KAF9464992.1"/>
    <property type="molecule type" value="Genomic_DNA"/>
</dbReference>
<dbReference type="Gene3D" id="3.30.70.1350">
    <property type="entry name" value="Cation efflux protein, cytoplasmic domain"/>
    <property type="match status" value="1"/>
</dbReference>
<dbReference type="SUPFAM" id="SSF161111">
    <property type="entry name" value="Cation efflux protein transmembrane domain-like"/>
    <property type="match status" value="1"/>
</dbReference>
<dbReference type="PANTHER" id="PTHR43840">
    <property type="entry name" value="MITOCHONDRIAL METAL TRANSPORTER 1-RELATED"/>
    <property type="match status" value="1"/>
</dbReference>
<evidence type="ECO:0000256" key="7">
    <source>
        <dbReference type="SAM" id="Phobius"/>
    </source>
</evidence>
<evidence type="ECO:0000256" key="1">
    <source>
        <dbReference type="ARBA" id="ARBA00004141"/>
    </source>
</evidence>
<dbReference type="InterPro" id="IPR036837">
    <property type="entry name" value="Cation_efflux_CTD_sf"/>
</dbReference>
<dbReference type="InterPro" id="IPR002524">
    <property type="entry name" value="Cation_efflux"/>
</dbReference>
<dbReference type="GO" id="GO:0008324">
    <property type="term" value="F:monoatomic cation transmembrane transporter activity"/>
    <property type="evidence" value="ECO:0007669"/>
    <property type="project" value="InterPro"/>
</dbReference>
<feature type="transmembrane region" description="Helical" evidence="7">
    <location>
        <begin position="348"/>
        <end position="366"/>
    </location>
</feature>
<dbReference type="NCBIfam" id="TIGR01297">
    <property type="entry name" value="CDF"/>
    <property type="match status" value="1"/>
</dbReference>
<feature type="transmembrane region" description="Helical" evidence="7">
    <location>
        <begin position="372"/>
        <end position="393"/>
    </location>
</feature>
<evidence type="ECO:0000256" key="2">
    <source>
        <dbReference type="ARBA" id="ARBA00022448"/>
    </source>
</evidence>
<dbReference type="InterPro" id="IPR027470">
    <property type="entry name" value="Cation_efflux_CTD"/>
</dbReference>
<keyword evidence="3 7" id="KW-0812">Transmembrane</keyword>
<dbReference type="AlphaFoldDB" id="A0A9P6CGE8"/>
<organism evidence="10 11">
    <name type="scientific">Collybia nuda</name>
    <dbReference type="NCBI Taxonomy" id="64659"/>
    <lineage>
        <taxon>Eukaryota</taxon>
        <taxon>Fungi</taxon>
        <taxon>Dikarya</taxon>
        <taxon>Basidiomycota</taxon>
        <taxon>Agaricomycotina</taxon>
        <taxon>Agaricomycetes</taxon>
        <taxon>Agaricomycetidae</taxon>
        <taxon>Agaricales</taxon>
        <taxon>Tricholomatineae</taxon>
        <taxon>Clitocybaceae</taxon>
        <taxon>Collybia</taxon>
    </lineage>
</organism>
<name>A0A9P6CGE8_9AGAR</name>
<dbReference type="OrthoDB" id="435980at2759"/>
<dbReference type="GO" id="GO:0016020">
    <property type="term" value="C:membrane"/>
    <property type="evidence" value="ECO:0007669"/>
    <property type="project" value="UniProtKB-SubCell"/>
</dbReference>
<feature type="compositionally biased region" description="Basic and acidic residues" evidence="6">
    <location>
        <begin position="119"/>
        <end position="129"/>
    </location>
</feature>
<keyword evidence="11" id="KW-1185">Reference proteome</keyword>
<reference evidence="10" key="1">
    <citation type="submission" date="2020-11" db="EMBL/GenBank/DDBJ databases">
        <authorList>
            <consortium name="DOE Joint Genome Institute"/>
            <person name="Ahrendt S."/>
            <person name="Riley R."/>
            <person name="Andreopoulos W."/>
            <person name="Labutti K."/>
            <person name="Pangilinan J."/>
            <person name="Ruiz-Duenas F.J."/>
            <person name="Barrasa J.M."/>
            <person name="Sanchez-Garcia M."/>
            <person name="Camarero S."/>
            <person name="Miyauchi S."/>
            <person name="Serrano A."/>
            <person name="Linde D."/>
            <person name="Babiker R."/>
            <person name="Drula E."/>
            <person name="Ayuso-Fernandez I."/>
            <person name="Pacheco R."/>
            <person name="Padilla G."/>
            <person name="Ferreira P."/>
            <person name="Barriuso J."/>
            <person name="Kellner H."/>
            <person name="Castanera R."/>
            <person name="Alfaro M."/>
            <person name="Ramirez L."/>
            <person name="Pisabarro A.G."/>
            <person name="Kuo A."/>
            <person name="Tritt A."/>
            <person name="Lipzen A."/>
            <person name="He G."/>
            <person name="Yan M."/>
            <person name="Ng V."/>
            <person name="Cullen D."/>
            <person name="Martin F."/>
            <person name="Rosso M.-N."/>
            <person name="Henrissat B."/>
            <person name="Hibbett D."/>
            <person name="Martinez A.T."/>
            <person name="Grigoriev I.V."/>
        </authorList>
    </citation>
    <scope>NUCLEOTIDE SEQUENCE</scope>
    <source>
        <strain evidence="10">CBS 247.69</strain>
    </source>
</reference>
<keyword evidence="4 7" id="KW-1133">Transmembrane helix</keyword>
<feature type="domain" description="Cation efflux protein transmembrane" evidence="8">
    <location>
        <begin position="171"/>
        <end position="390"/>
    </location>
</feature>
<evidence type="ECO:0000259" key="9">
    <source>
        <dbReference type="Pfam" id="PF16916"/>
    </source>
</evidence>